<evidence type="ECO:0000313" key="3">
    <source>
        <dbReference type="Proteomes" id="UP000319619"/>
    </source>
</evidence>
<dbReference type="SUPFAM" id="SSF54909">
    <property type="entry name" value="Dimeric alpha+beta barrel"/>
    <property type="match status" value="1"/>
</dbReference>
<dbReference type="EMBL" id="NJBN01000006">
    <property type="protein sequence ID" value="TKJ40103.1"/>
    <property type="molecule type" value="Genomic_DNA"/>
</dbReference>
<dbReference type="AlphaFoldDB" id="A0A532UYR3"/>
<sequence>MKAQAHILISVTVGKARQVYEKMRDIPEITSVDAISGPYDIIAKVEAYDFSIIGTVVLDKIQAIEGVVDTITCHVVPLEN</sequence>
<dbReference type="InterPro" id="IPR019887">
    <property type="entry name" value="Tscrpt_reg_AsnC/Lrp_C"/>
</dbReference>
<proteinExistence type="predicted"/>
<dbReference type="Gene3D" id="3.30.70.920">
    <property type="match status" value="1"/>
</dbReference>
<dbReference type="InterPro" id="IPR011008">
    <property type="entry name" value="Dimeric_a/b-barrel"/>
</dbReference>
<dbReference type="Pfam" id="PF01037">
    <property type="entry name" value="AsnC_trans_reg"/>
    <property type="match status" value="1"/>
</dbReference>
<comment type="caution">
    <text evidence="2">The sequence shown here is derived from an EMBL/GenBank/DDBJ whole genome shotgun (WGS) entry which is preliminary data.</text>
</comment>
<evidence type="ECO:0000259" key="1">
    <source>
        <dbReference type="Pfam" id="PF01037"/>
    </source>
</evidence>
<gene>
    <name evidence="2" type="ORF">CEE37_10225</name>
</gene>
<evidence type="ECO:0000313" key="2">
    <source>
        <dbReference type="EMBL" id="TKJ40103.1"/>
    </source>
</evidence>
<organism evidence="2 3">
    <name type="scientific">candidate division LCP-89 bacterium B3_LCP</name>
    <dbReference type="NCBI Taxonomy" id="2012998"/>
    <lineage>
        <taxon>Bacteria</taxon>
        <taxon>Pseudomonadati</taxon>
        <taxon>Bacteria division LCP-89</taxon>
    </lineage>
</organism>
<protein>
    <submittedName>
        <fullName evidence="2">AsnC family transcriptional regulator</fullName>
    </submittedName>
</protein>
<accession>A0A532UYR3</accession>
<reference evidence="2 3" key="1">
    <citation type="submission" date="2017-06" db="EMBL/GenBank/DDBJ databases">
        <title>Novel microbial phyla capable of carbon fixation and sulfur reduction in deep-sea sediments.</title>
        <authorList>
            <person name="Huang J."/>
            <person name="Baker B."/>
            <person name="Wang Y."/>
        </authorList>
    </citation>
    <scope>NUCLEOTIDE SEQUENCE [LARGE SCALE GENOMIC DNA]</scope>
    <source>
        <strain evidence="2">B3_LCP</strain>
    </source>
</reference>
<dbReference type="Proteomes" id="UP000319619">
    <property type="component" value="Unassembled WGS sequence"/>
</dbReference>
<feature type="domain" description="Transcription regulator AsnC/Lrp ligand binding" evidence="1">
    <location>
        <begin position="7"/>
        <end position="73"/>
    </location>
</feature>
<name>A0A532UYR3_UNCL8</name>